<evidence type="ECO:0000259" key="14">
    <source>
        <dbReference type="Pfam" id="PF07992"/>
    </source>
</evidence>
<proteinExistence type="inferred from homology"/>
<evidence type="ECO:0000256" key="11">
    <source>
        <dbReference type="ARBA" id="ARBA00049275"/>
    </source>
</evidence>
<comment type="catalytic activity">
    <reaction evidence="10">
        <text>ubiquinone-10 + NADH + H(+) = ubiquinol-10 + NAD(+)</text>
        <dbReference type="Rhea" id="RHEA:61984"/>
        <dbReference type="ChEBI" id="CHEBI:15378"/>
        <dbReference type="ChEBI" id="CHEBI:46245"/>
        <dbReference type="ChEBI" id="CHEBI:57540"/>
        <dbReference type="ChEBI" id="CHEBI:57945"/>
        <dbReference type="ChEBI" id="CHEBI:64183"/>
    </reaction>
    <physiologicalReaction direction="left-to-right" evidence="10">
        <dbReference type="Rhea" id="RHEA:61985"/>
    </physiologicalReaction>
</comment>
<dbReference type="GO" id="GO:0004174">
    <property type="term" value="F:electron-transferring-flavoprotein dehydrogenase activity"/>
    <property type="evidence" value="ECO:0007669"/>
    <property type="project" value="TreeGrafter"/>
</dbReference>
<keyword evidence="2" id="KW-0285">Flavoprotein</keyword>
<accession>A0A553NNV3</accession>
<reference evidence="15 16" key="1">
    <citation type="journal article" date="2018" name="Nat. Ecol. Evol.">
        <title>Genomic signatures of mitonuclear coevolution across populations of Tigriopus californicus.</title>
        <authorList>
            <person name="Barreto F.S."/>
            <person name="Watson E.T."/>
            <person name="Lima T.G."/>
            <person name="Willett C.S."/>
            <person name="Edmands S."/>
            <person name="Li W."/>
            <person name="Burton R.S."/>
        </authorList>
    </citation>
    <scope>NUCLEOTIDE SEQUENCE [LARGE SCALE GENOMIC DNA]</scope>
    <source>
        <strain evidence="15 16">San Diego</strain>
    </source>
</reference>
<dbReference type="PRINTS" id="PR00368">
    <property type="entry name" value="FADPNR"/>
</dbReference>
<evidence type="ECO:0000313" key="15">
    <source>
        <dbReference type="EMBL" id="TRY67077.1"/>
    </source>
</evidence>
<evidence type="ECO:0000256" key="12">
    <source>
        <dbReference type="ARBA" id="ARBA00049479"/>
    </source>
</evidence>
<dbReference type="PRINTS" id="PR00469">
    <property type="entry name" value="PNDRDTASEII"/>
</dbReference>
<dbReference type="Pfam" id="PF07992">
    <property type="entry name" value="Pyr_redox_2"/>
    <property type="match status" value="1"/>
</dbReference>
<dbReference type="InterPro" id="IPR036188">
    <property type="entry name" value="FAD/NAD-bd_sf"/>
</dbReference>
<dbReference type="STRING" id="6832.A0A553NNV3"/>
<sequence>MGGSQSLPELAQEQSIHVVVIGGGYGGTTCALALKKHGIPYTLVEPKEYFHHNVGALRAAVDKGFIPRTAIPLKDSFQDQFVQEKVTDINFEGRTLTLESGKSLEYSHLVIATGSSGPFPGRTETRTIQDLADAYETIGNEIEKAESVVLIGGGAVGVELAGEIRSKYKFKKITLIHSGEQLFNSARGAAMDDRTRDAALAMLKAMDVDVVLGERVSNLEGLTLYRNMSQTVKTDQEKVVNADLILSCTGLKADLSLKSNYPEGTLDNENRLKVNAQTMEVEGLSNVFGIGDCANVPQEKMAAHAGDQGELVVKNLIASLKGSSLSEYKPRFEGMFVTVGPGGGVALFNGWHIPSFLVGLAKSKDLFTKRYWTMFGQREPV</sequence>
<dbReference type="OMA" id="RENYYHI"/>
<evidence type="ECO:0000256" key="8">
    <source>
        <dbReference type="ARBA" id="ARBA00042318"/>
    </source>
</evidence>
<comment type="cofactor">
    <cofactor evidence="5">
        <name>6-hydroxy-FAD</name>
        <dbReference type="ChEBI" id="CHEBI:60470"/>
    </cofactor>
</comment>
<dbReference type="Proteomes" id="UP000318571">
    <property type="component" value="Chromosome 4"/>
</dbReference>
<dbReference type="Gene3D" id="3.50.50.100">
    <property type="match status" value="1"/>
</dbReference>
<dbReference type="SUPFAM" id="SSF51905">
    <property type="entry name" value="FAD/NAD(P)-binding domain"/>
    <property type="match status" value="1"/>
</dbReference>
<comment type="catalytic activity">
    <reaction evidence="9">
        <text>menadione + NADH + H(+) = menadiol + NAD(+)</text>
        <dbReference type="Rhea" id="RHEA:69695"/>
        <dbReference type="ChEBI" id="CHEBI:6746"/>
        <dbReference type="ChEBI" id="CHEBI:15378"/>
        <dbReference type="ChEBI" id="CHEBI:28869"/>
        <dbReference type="ChEBI" id="CHEBI:57540"/>
        <dbReference type="ChEBI" id="CHEBI:57945"/>
    </reaction>
    <physiologicalReaction direction="left-to-right" evidence="9">
        <dbReference type="Rhea" id="RHEA:69696"/>
    </physiologicalReaction>
</comment>
<evidence type="ECO:0000256" key="1">
    <source>
        <dbReference type="ARBA" id="ARBA00006442"/>
    </source>
</evidence>
<comment type="catalytic activity">
    <reaction evidence="12">
        <text>menaquinone-4 + NADH + H(+) = menaquinol-4 + NAD(+)</text>
        <dbReference type="Rhea" id="RHEA:74079"/>
        <dbReference type="ChEBI" id="CHEBI:15378"/>
        <dbReference type="ChEBI" id="CHEBI:57540"/>
        <dbReference type="ChEBI" id="CHEBI:57945"/>
        <dbReference type="ChEBI" id="CHEBI:78277"/>
        <dbReference type="ChEBI" id="CHEBI:193091"/>
    </reaction>
    <physiologicalReaction direction="left-to-right" evidence="12">
        <dbReference type="Rhea" id="RHEA:74080"/>
    </physiologicalReaction>
</comment>
<dbReference type="FunFam" id="3.50.50.100:FF:000006">
    <property type="entry name" value="apoptosis-inducing factor 2"/>
    <property type="match status" value="1"/>
</dbReference>
<dbReference type="PANTHER" id="PTHR43735">
    <property type="entry name" value="APOPTOSIS-INDUCING FACTOR 1"/>
    <property type="match status" value="1"/>
</dbReference>
<evidence type="ECO:0000256" key="9">
    <source>
        <dbReference type="ARBA" id="ARBA00048412"/>
    </source>
</evidence>
<evidence type="ECO:0000256" key="4">
    <source>
        <dbReference type="ARBA" id="ARBA00023002"/>
    </source>
</evidence>
<name>A0A553NNV3_TIGCA</name>
<dbReference type="GO" id="GO:0005737">
    <property type="term" value="C:cytoplasm"/>
    <property type="evidence" value="ECO:0007669"/>
    <property type="project" value="TreeGrafter"/>
</dbReference>
<dbReference type="PANTHER" id="PTHR43735:SF3">
    <property type="entry name" value="FERROPTOSIS SUPPRESSOR PROTEIN 1"/>
    <property type="match status" value="1"/>
</dbReference>
<protein>
    <recommendedName>
        <fullName evidence="6">Ferroptosis suppressor protein 1</fullName>
    </recommendedName>
    <alternativeName>
        <fullName evidence="7">Apoptosis-inducing factor homologous mitochondrion-associated inducer of death</fullName>
    </alternativeName>
    <alternativeName>
        <fullName evidence="8">p53-responsive gene 3 protein</fullName>
    </alternativeName>
</protein>
<evidence type="ECO:0000256" key="2">
    <source>
        <dbReference type="ARBA" id="ARBA00022630"/>
    </source>
</evidence>
<evidence type="ECO:0000256" key="13">
    <source>
        <dbReference type="ARBA" id="ARBA00057036"/>
    </source>
</evidence>
<organism evidence="15 16">
    <name type="scientific">Tigriopus californicus</name>
    <name type="common">Marine copepod</name>
    <dbReference type="NCBI Taxonomy" id="6832"/>
    <lineage>
        <taxon>Eukaryota</taxon>
        <taxon>Metazoa</taxon>
        <taxon>Ecdysozoa</taxon>
        <taxon>Arthropoda</taxon>
        <taxon>Crustacea</taxon>
        <taxon>Multicrustacea</taxon>
        <taxon>Hexanauplia</taxon>
        <taxon>Copepoda</taxon>
        <taxon>Harpacticoida</taxon>
        <taxon>Harpacticidae</taxon>
        <taxon>Tigriopus</taxon>
    </lineage>
</organism>
<dbReference type="InterPro" id="IPR023753">
    <property type="entry name" value="FAD/NAD-binding_dom"/>
</dbReference>
<dbReference type="AlphaFoldDB" id="A0A553NNV3"/>
<gene>
    <name evidence="15" type="ORF">TCAL_03455</name>
</gene>
<comment type="function">
    <text evidence="13">Putative FAD-dependent oxidoreductase.</text>
</comment>
<keyword evidence="16" id="KW-1185">Reference proteome</keyword>
<keyword evidence="4" id="KW-0560">Oxidoreductase</keyword>
<comment type="catalytic activity">
    <reaction evidence="11">
        <text>phylloquinone + NADH + H(+) = phylloquinol + NAD(+)</text>
        <dbReference type="Rhea" id="RHEA:74075"/>
        <dbReference type="ChEBI" id="CHEBI:15378"/>
        <dbReference type="ChEBI" id="CHEBI:18067"/>
        <dbReference type="ChEBI" id="CHEBI:28433"/>
        <dbReference type="ChEBI" id="CHEBI:57540"/>
        <dbReference type="ChEBI" id="CHEBI:57945"/>
    </reaction>
    <physiologicalReaction direction="left-to-right" evidence="11">
        <dbReference type="Rhea" id="RHEA:74076"/>
    </physiologicalReaction>
</comment>
<keyword evidence="3" id="KW-0274">FAD</keyword>
<comment type="similarity">
    <text evidence="1">Belongs to the FAD-dependent oxidoreductase family.</text>
</comment>
<evidence type="ECO:0000313" key="16">
    <source>
        <dbReference type="Proteomes" id="UP000318571"/>
    </source>
</evidence>
<evidence type="ECO:0000256" key="6">
    <source>
        <dbReference type="ARBA" id="ARBA00040253"/>
    </source>
</evidence>
<dbReference type="GO" id="GO:0050660">
    <property type="term" value="F:flavin adenine dinucleotide binding"/>
    <property type="evidence" value="ECO:0007669"/>
    <property type="project" value="TreeGrafter"/>
</dbReference>
<evidence type="ECO:0000256" key="10">
    <source>
        <dbReference type="ARBA" id="ARBA00049236"/>
    </source>
</evidence>
<dbReference type="EMBL" id="VCGU01000011">
    <property type="protein sequence ID" value="TRY67077.1"/>
    <property type="molecule type" value="Genomic_DNA"/>
</dbReference>
<evidence type="ECO:0000256" key="5">
    <source>
        <dbReference type="ARBA" id="ARBA00037027"/>
    </source>
</evidence>
<evidence type="ECO:0000256" key="3">
    <source>
        <dbReference type="ARBA" id="ARBA00022827"/>
    </source>
</evidence>
<evidence type="ECO:0000256" key="7">
    <source>
        <dbReference type="ARBA" id="ARBA00041541"/>
    </source>
</evidence>
<comment type="caution">
    <text evidence="15">The sequence shown here is derived from an EMBL/GenBank/DDBJ whole genome shotgun (WGS) entry which is preliminary data.</text>
</comment>
<feature type="domain" description="FAD/NAD(P)-binding" evidence="14">
    <location>
        <begin position="17"/>
        <end position="304"/>
    </location>
</feature>